<reference evidence="6 7" key="1">
    <citation type="journal article" date="2016" name="Nat. Commun.">
        <title>Thousands of microbial genomes shed light on interconnected biogeochemical processes in an aquifer system.</title>
        <authorList>
            <person name="Anantharaman K."/>
            <person name="Brown C.T."/>
            <person name="Hug L.A."/>
            <person name="Sharon I."/>
            <person name="Castelle C.J."/>
            <person name="Probst A.J."/>
            <person name="Thomas B.C."/>
            <person name="Singh A."/>
            <person name="Wilkins M.J."/>
            <person name="Karaoz U."/>
            <person name="Brodie E.L."/>
            <person name="Williams K.H."/>
            <person name="Hubbard S.S."/>
            <person name="Banfield J.F."/>
        </authorList>
    </citation>
    <scope>NUCLEOTIDE SEQUENCE [LARGE SCALE GENOMIC DNA]</scope>
</reference>
<comment type="caution">
    <text evidence="6">The sequence shown here is derived from an EMBL/GenBank/DDBJ whole genome shotgun (WGS) entry which is preliminary data.</text>
</comment>
<evidence type="ECO:0000313" key="7">
    <source>
        <dbReference type="Proteomes" id="UP000176494"/>
    </source>
</evidence>
<evidence type="ECO:0008006" key="8">
    <source>
        <dbReference type="Google" id="ProtNLM"/>
    </source>
</evidence>
<evidence type="ECO:0000256" key="4">
    <source>
        <dbReference type="ARBA" id="ARBA00023136"/>
    </source>
</evidence>
<feature type="transmembrane region" description="Helical" evidence="5">
    <location>
        <begin position="30"/>
        <end position="47"/>
    </location>
</feature>
<evidence type="ECO:0000256" key="1">
    <source>
        <dbReference type="ARBA" id="ARBA00004141"/>
    </source>
</evidence>
<name>A0A1G2QCI7_9BACT</name>
<dbReference type="Pfam" id="PF02535">
    <property type="entry name" value="Zip"/>
    <property type="match status" value="1"/>
</dbReference>
<keyword evidence="2 5" id="KW-0812">Transmembrane</keyword>
<gene>
    <name evidence="6" type="ORF">A2114_01965</name>
</gene>
<dbReference type="STRING" id="1802435.A2114_01965"/>
<proteinExistence type="predicted"/>
<evidence type="ECO:0000256" key="2">
    <source>
        <dbReference type="ARBA" id="ARBA00022692"/>
    </source>
</evidence>
<keyword evidence="4 5" id="KW-0472">Membrane</keyword>
<accession>A0A1G2QCI7</accession>
<dbReference type="AlphaFoldDB" id="A0A1G2QCI7"/>
<organism evidence="6 7">
    <name type="scientific">Candidatus Vogelbacteria bacterium GWA1_51_14</name>
    <dbReference type="NCBI Taxonomy" id="1802435"/>
    <lineage>
        <taxon>Bacteria</taxon>
        <taxon>Candidatus Vogeliibacteriota</taxon>
    </lineage>
</organism>
<evidence type="ECO:0000256" key="3">
    <source>
        <dbReference type="ARBA" id="ARBA00022989"/>
    </source>
</evidence>
<feature type="transmembrane region" description="Helical" evidence="5">
    <location>
        <begin position="219"/>
        <end position="238"/>
    </location>
</feature>
<feature type="transmembrane region" description="Helical" evidence="5">
    <location>
        <begin position="125"/>
        <end position="150"/>
    </location>
</feature>
<dbReference type="PANTHER" id="PTHR11040:SF44">
    <property type="entry name" value="PROTEIN ZNTC-RELATED"/>
    <property type="match status" value="1"/>
</dbReference>
<dbReference type="EMBL" id="MHTG01000009">
    <property type="protein sequence ID" value="OHA57681.1"/>
    <property type="molecule type" value="Genomic_DNA"/>
</dbReference>
<dbReference type="GO" id="GO:0016020">
    <property type="term" value="C:membrane"/>
    <property type="evidence" value="ECO:0007669"/>
    <property type="project" value="UniProtKB-SubCell"/>
</dbReference>
<evidence type="ECO:0000313" key="6">
    <source>
        <dbReference type="EMBL" id="OHA57681.1"/>
    </source>
</evidence>
<feature type="transmembrane region" description="Helical" evidence="5">
    <location>
        <begin position="187"/>
        <end position="207"/>
    </location>
</feature>
<feature type="transmembrane region" description="Helical" evidence="5">
    <location>
        <begin position="162"/>
        <end position="181"/>
    </location>
</feature>
<evidence type="ECO:0000256" key="5">
    <source>
        <dbReference type="SAM" id="Phobius"/>
    </source>
</evidence>
<protein>
    <recommendedName>
        <fullName evidence="8">Permease</fullName>
    </recommendedName>
</protein>
<sequence>MLPIIALAAFLSALGGGLLALRFRDQLHIILGFAAGAVLGVAFFDLLPEAIEILTETEFVIPPLTLVAIAFFAYLILDRLFFPHCHGGEHCGNVMHRGRFAAGGLSFHSFLDGAAVGVAYQASPALGLVVALAVLAHSFADGINTVGMIVRYGGSRAESFKWLALNALAPVAGILLTYLVVIEESAIGPLLAVFAGFFLYLGAADLLPESHHSHPTRWTTVATIAGVVLVYVVVRVLTI</sequence>
<keyword evidence="3 5" id="KW-1133">Transmembrane helix</keyword>
<dbReference type="PANTHER" id="PTHR11040">
    <property type="entry name" value="ZINC/IRON TRANSPORTER"/>
    <property type="match status" value="1"/>
</dbReference>
<comment type="subcellular location">
    <subcellularLocation>
        <location evidence="1">Membrane</location>
        <topology evidence="1">Multi-pass membrane protein</topology>
    </subcellularLocation>
</comment>
<dbReference type="Proteomes" id="UP000176494">
    <property type="component" value="Unassembled WGS sequence"/>
</dbReference>
<dbReference type="InterPro" id="IPR003689">
    <property type="entry name" value="ZIP"/>
</dbReference>
<dbReference type="GO" id="GO:0005385">
    <property type="term" value="F:zinc ion transmembrane transporter activity"/>
    <property type="evidence" value="ECO:0007669"/>
    <property type="project" value="TreeGrafter"/>
</dbReference>
<feature type="transmembrane region" description="Helical" evidence="5">
    <location>
        <begin position="59"/>
        <end position="77"/>
    </location>
</feature>